<keyword evidence="4" id="KW-1015">Disulfide bond</keyword>
<dbReference type="GO" id="GO:0003676">
    <property type="term" value="F:nucleic acid binding"/>
    <property type="evidence" value="ECO:0007669"/>
    <property type="project" value="InterPro"/>
</dbReference>
<dbReference type="FunFam" id="2.60.40.10:FF:000032">
    <property type="entry name" value="palladin isoform X1"/>
    <property type="match status" value="3"/>
</dbReference>
<dbReference type="InterPro" id="IPR003599">
    <property type="entry name" value="Ig_sub"/>
</dbReference>
<dbReference type="SUPFAM" id="SSF48726">
    <property type="entry name" value="Immunoglobulin"/>
    <property type="match status" value="8"/>
</dbReference>
<feature type="domain" description="Ig-like" evidence="10">
    <location>
        <begin position="418"/>
        <end position="508"/>
    </location>
</feature>
<feature type="domain" description="Ig-like" evidence="10">
    <location>
        <begin position="605"/>
        <end position="693"/>
    </location>
</feature>
<dbReference type="Gene3D" id="3.40.50.410">
    <property type="entry name" value="von Willebrand factor, type A domain"/>
    <property type="match status" value="1"/>
</dbReference>
<dbReference type="GO" id="GO:0043025">
    <property type="term" value="C:neuronal cell body"/>
    <property type="evidence" value="ECO:0007669"/>
    <property type="project" value="TreeGrafter"/>
</dbReference>
<dbReference type="PANTHER" id="PTHR45080:SF8">
    <property type="entry name" value="IG-LIKE DOMAIN-CONTAINING PROTEIN"/>
    <property type="match status" value="1"/>
</dbReference>
<keyword evidence="12" id="KW-1185">Reference proteome</keyword>
<dbReference type="InterPro" id="IPR056861">
    <property type="entry name" value="HMCN1-like_VWA"/>
</dbReference>
<feature type="domain" description="Ig-like" evidence="10">
    <location>
        <begin position="977"/>
        <end position="1053"/>
    </location>
</feature>
<keyword evidence="3 9" id="KW-0732">Signal</keyword>
<accession>A0A9P0FRM3</accession>
<protein>
    <recommendedName>
        <fullName evidence="8">Hemolin</fullName>
    </recommendedName>
</protein>
<evidence type="ECO:0000313" key="11">
    <source>
        <dbReference type="EMBL" id="CAH0591580.1"/>
    </source>
</evidence>
<feature type="chain" id="PRO_5040382772" description="Hemolin" evidence="9">
    <location>
        <begin position="22"/>
        <end position="1516"/>
    </location>
</feature>
<dbReference type="SMART" id="SM00408">
    <property type="entry name" value="IGc2"/>
    <property type="match status" value="8"/>
</dbReference>
<evidence type="ECO:0000256" key="8">
    <source>
        <dbReference type="ARBA" id="ARBA00068688"/>
    </source>
</evidence>
<evidence type="ECO:0000256" key="3">
    <source>
        <dbReference type="ARBA" id="ARBA00022729"/>
    </source>
</evidence>
<dbReference type="GO" id="GO:0050808">
    <property type="term" value="P:synapse organization"/>
    <property type="evidence" value="ECO:0007669"/>
    <property type="project" value="TreeGrafter"/>
</dbReference>
<evidence type="ECO:0000256" key="2">
    <source>
        <dbReference type="ARBA" id="ARBA00022525"/>
    </source>
</evidence>
<evidence type="ECO:0000313" key="12">
    <source>
        <dbReference type="Proteomes" id="UP001154114"/>
    </source>
</evidence>
<sequence>MAVRIKYILLFLLLNVYTNHASYIIKGSLTFVIDNTGSMWDEIDQVKEEANAIFETVLKSNASQIENFILVTFNDPDAKLRIVTKDREKFKLALAGITVYGGGDCPEYAMTGIETALASSLPYSYLFVFTDASAKDHSMYEKIKSICQKKQSQVIFVLTGICGSRTNVDYQVYHQIADATNGQVFHVEKHEVKDVLDYVKEVIKSRGTVVSSKHFPPGYNNTMKYDVDGDTEETIIVVTGDKPKIGKVTGPGGSRPKTEVIMNKPQTAIVKVTDAKPGEHEVEVGSKSSTHAVVTAKISINIELGFSVFRPTSIKDTVSRPPPDGQTFLTVQLLGDQAVLKTAKIIDMSDNVIAELPLELVNKEEKLYLSPLFNPPNTMFRVSVSGYDEKSKTPITRTSPTPIERQSLKTETIKNVSPQVTLEGGPKMTTEYGETIEITCKVHGYPKPDIIWEEEGSGIRLPATVSLLEVPYDYVSILKIENTENKTYQCKGSNSLGSDVKSIEVEVTSYFNIVEAPKADINIKYNEEGSIVCKVDAKPPATITWLKDGRDVTLDDNTAVSSDNTILTIKHMKPNTTGNYICEARNEKIRKVFFSNVTISGLEKPSISEDYEGLVEVHEGDDVQIFCRVTGGKPKPKIQWLFSSDYVDETETEAESVTIHESSEELQFKNITKKQGGDYACIATNEAGSASMSTYIMVLFPPIITDKAKDIVVKDGDEVVIPCNTDAEPAPDVTWYKDGVPFTNKKDPASKYGLRFQATVADSGHYTCKAINKLGSANKTVSLTIFAPVSIEVPKVSKINTMVGQYVKLPCRADGHPSPRITWAHTTDSKIPPKNVTPLDESRSDLQFRNIQLNQQGFYTCVANNGFGKPTSIQYEIIVNAPPIIENVYMDKTFKVVEGDLVLRIQCKATGNPKPTIIWKKNDLSIAYGSEWYDMEKDGTLVIKNVDKKSRGTYVCLAENAFGKDSELFEVEVNKYPTFERPFSTIILNSGVPTDLKCDIPHTKTDQLRWYKDGVLRATGELRLEKPTLGDEGLYTCRVSDFTKSRSKHLKVQVGYKPEFLSIEEDEIDFSQGNYIMLVCEAKGYPRPKVTWKHNGKKLDESSMFYDLELTMASRGTYECEVSNELGTIKREFRIKSRDCILDIKEDFSGYHPLLLSPSLKRPTFEIIDGYMIIPNKQYAILNCPSKFVNFASQPLVRAFCEGDENVKIKGKTYAFPDIKCRREMKPEELRTGITCLPGNTEYVKIGFNIMGRFYEVYKVCLDKDNLVPVFTKQMLPSDQANSSEKSRWFSSDLLPFDFYRMYDCRHQAVDIGSTFGRDVTSHSSCCFGKRQLVNPHDLPPGVPATTAYSYLNVIPQWSSCESKNWQDVEDRVRKLAKSAGRDLSVTTGASNPIRRPRSAMANVSLHDDHGGKQPVAEYVWKIVQDRPSSASLAIIQVNIPGLSNKAAPRYVMCRDICSLIEWMNNDNWHNVDDGFTYCCTIDSFEKAFGFERIFSSGMQKVLYDAYVLPENYMTI</sequence>
<organism evidence="11 12">
    <name type="scientific">Chrysodeixis includens</name>
    <name type="common">Soybean looper</name>
    <name type="synonym">Pseudoplusia includens</name>
    <dbReference type="NCBI Taxonomy" id="689277"/>
    <lineage>
        <taxon>Eukaryota</taxon>
        <taxon>Metazoa</taxon>
        <taxon>Ecdysozoa</taxon>
        <taxon>Arthropoda</taxon>
        <taxon>Hexapoda</taxon>
        <taxon>Insecta</taxon>
        <taxon>Pterygota</taxon>
        <taxon>Neoptera</taxon>
        <taxon>Endopterygota</taxon>
        <taxon>Lepidoptera</taxon>
        <taxon>Glossata</taxon>
        <taxon>Ditrysia</taxon>
        <taxon>Noctuoidea</taxon>
        <taxon>Noctuidae</taxon>
        <taxon>Plusiinae</taxon>
        <taxon>Chrysodeixis</taxon>
    </lineage>
</organism>
<evidence type="ECO:0000256" key="5">
    <source>
        <dbReference type="ARBA" id="ARBA00023180"/>
    </source>
</evidence>
<evidence type="ECO:0000259" key="10">
    <source>
        <dbReference type="PROSITE" id="PS50835"/>
    </source>
</evidence>
<gene>
    <name evidence="11" type="ORF">CINC_LOCUS5186</name>
</gene>
<dbReference type="Pfam" id="PF13895">
    <property type="entry name" value="Ig_2"/>
    <property type="match status" value="1"/>
</dbReference>
<dbReference type="InterPro" id="IPR050958">
    <property type="entry name" value="Cell_Adh-Cytoskel_Orgn"/>
</dbReference>
<evidence type="ECO:0000256" key="6">
    <source>
        <dbReference type="ARBA" id="ARBA00023319"/>
    </source>
</evidence>
<evidence type="ECO:0000256" key="7">
    <source>
        <dbReference type="ARBA" id="ARBA00061228"/>
    </source>
</evidence>
<dbReference type="Pfam" id="PF13927">
    <property type="entry name" value="Ig_3"/>
    <property type="match status" value="3"/>
</dbReference>
<dbReference type="SMART" id="SM00892">
    <property type="entry name" value="Endonuclease_NS"/>
    <property type="match status" value="1"/>
</dbReference>
<dbReference type="PROSITE" id="PS50835">
    <property type="entry name" value="IG_LIKE"/>
    <property type="match status" value="8"/>
</dbReference>
<dbReference type="OrthoDB" id="6019866at2759"/>
<dbReference type="EMBL" id="LR824022">
    <property type="protein sequence ID" value="CAH0591580.1"/>
    <property type="molecule type" value="Genomic_DNA"/>
</dbReference>
<dbReference type="GO" id="GO:0005576">
    <property type="term" value="C:extracellular region"/>
    <property type="evidence" value="ECO:0007669"/>
    <property type="project" value="UniProtKB-SubCell"/>
</dbReference>
<evidence type="ECO:0000256" key="1">
    <source>
        <dbReference type="ARBA" id="ARBA00004613"/>
    </source>
</evidence>
<dbReference type="GO" id="GO:0007156">
    <property type="term" value="P:homophilic cell adhesion via plasma membrane adhesion molecules"/>
    <property type="evidence" value="ECO:0007669"/>
    <property type="project" value="TreeGrafter"/>
</dbReference>
<dbReference type="Pfam" id="PF01223">
    <property type="entry name" value="Endonuclease_NS"/>
    <property type="match status" value="1"/>
</dbReference>
<dbReference type="GO" id="GO:0046872">
    <property type="term" value="F:metal ion binding"/>
    <property type="evidence" value="ECO:0007669"/>
    <property type="project" value="InterPro"/>
</dbReference>
<dbReference type="Gene3D" id="3.40.570.10">
    <property type="entry name" value="Extracellular Endonuclease, subunit A"/>
    <property type="match status" value="1"/>
</dbReference>
<keyword evidence="2" id="KW-0964">Secreted</keyword>
<dbReference type="Proteomes" id="UP001154114">
    <property type="component" value="Chromosome 19"/>
</dbReference>
<dbReference type="SUPFAM" id="SSF53300">
    <property type="entry name" value="vWA-like"/>
    <property type="match status" value="1"/>
</dbReference>
<dbReference type="SMART" id="SM00409">
    <property type="entry name" value="IG"/>
    <property type="match status" value="8"/>
</dbReference>
<feature type="domain" description="Ig-like" evidence="10">
    <location>
        <begin position="511"/>
        <end position="600"/>
    </location>
</feature>
<comment type="subcellular location">
    <subcellularLocation>
        <location evidence="1">Secreted</location>
    </subcellularLocation>
</comment>
<proteinExistence type="inferred from homology"/>
<dbReference type="InterPro" id="IPR013783">
    <property type="entry name" value="Ig-like_fold"/>
</dbReference>
<dbReference type="InterPro" id="IPR044929">
    <property type="entry name" value="DNA/RNA_non-sp_Endonuclease_sf"/>
</dbReference>
<dbReference type="Pfam" id="PF07679">
    <property type="entry name" value="I-set"/>
    <property type="match status" value="4"/>
</dbReference>
<dbReference type="GO" id="GO:0008046">
    <property type="term" value="F:axon guidance receptor activity"/>
    <property type="evidence" value="ECO:0007669"/>
    <property type="project" value="TreeGrafter"/>
</dbReference>
<dbReference type="Pfam" id="PF25106">
    <property type="entry name" value="VWA_4"/>
    <property type="match status" value="1"/>
</dbReference>
<feature type="domain" description="Ig-like" evidence="10">
    <location>
        <begin position="1058"/>
        <end position="1136"/>
    </location>
</feature>
<dbReference type="InterPro" id="IPR001604">
    <property type="entry name" value="Endo_G_ENPP1-like_dom"/>
</dbReference>
<dbReference type="SUPFAM" id="SSF54060">
    <property type="entry name" value="His-Me finger endonucleases"/>
    <property type="match status" value="1"/>
</dbReference>
<feature type="domain" description="Ig-like" evidence="10">
    <location>
        <begin position="788"/>
        <end position="874"/>
    </location>
</feature>
<dbReference type="GO" id="GO:0005886">
    <property type="term" value="C:plasma membrane"/>
    <property type="evidence" value="ECO:0007669"/>
    <property type="project" value="TreeGrafter"/>
</dbReference>
<dbReference type="InterPro" id="IPR044925">
    <property type="entry name" value="His-Me_finger_sf"/>
</dbReference>
<dbReference type="CDD" id="cd00096">
    <property type="entry name" value="Ig"/>
    <property type="match status" value="2"/>
</dbReference>
<feature type="signal peptide" evidence="9">
    <location>
        <begin position="1"/>
        <end position="21"/>
    </location>
</feature>
<dbReference type="InterPro" id="IPR036465">
    <property type="entry name" value="vWFA_dom_sf"/>
</dbReference>
<keyword evidence="6" id="KW-0393">Immunoglobulin domain</keyword>
<dbReference type="Gene3D" id="2.60.40.10">
    <property type="entry name" value="Immunoglobulins"/>
    <property type="match status" value="8"/>
</dbReference>
<dbReference type="GO" id="GO:0016787">
    <property type="term" value="F:hydrolase activity"/>
    <property type="evidence" value="ECO:0007669"/>
    <property type="project" value="InterPro"/>
</dbReference>
<feature type="domain" description="Ig-like" evidence="10">
    <location>
        <begin position="882"/>
        <end position="974"/>
    </location>
</feature>
<dbReference type="InterPro" id="IPR036179">
    <property type="entry name" value="Ig-like_dom_sf"/>
</dbReference>
<dbReference type="InterPro" id="IPR007110">
    <property type="entry name" value="Ig-like_dom"/>
</dbReference>
<dbReference type="GO" id="GO:0030424">
    <property type="term" value="C:axon"/>
    <property type="evidence" value="ECO:0007669"/>
    <property type="project" value="TreeGrafter"/>
</dbReference>
<dbReference type="InterPro" id="IPR003598">
    <property type="entry name" value="Ig_sub2"/>
</dbReference>
<reference evidence="11" key="1">
    <citation type="submission" date="2021-12" db="EMBL/GenBank/DDBJ databases">
        <authorList>
            <person name="King R."/>
        </authorList>
    </citation>
    <scope>NUCLEOTIDE SEQUENCE</scope>
</reference>
<keyword evidence="5" id="KW-0325">Glycoprotein</keyword>
<feature type="domain" description="Ig-like" evidence="10">
    <location>
        <begin position="701"/>
        <end position="784"/>
    </location>
</feature>
<dbReference type="GO" id="GO:0032991">
    <property type="term" value="C:protein-containing complex"/>
    <property type="evidence" value="ECO:0007669"/>
    <property type="project" value="UniProtKB-ARBA"/>
</dbReference>
<dbReference type="PANTHER" id="PTHR45080">
    <property type="entry name" value="CONTACTIN 5"/>
    <property type="match status" value="1"/>
</dbReference>
<dbReference type="InterPro" id="IPR013098">
    <property type="entry name" value="Ig_I-set"/>
</dbReference>
<evidence type="ECO:0000256" key="9">
    <source>
        <dbReference type="SAM" id="SignalP"/>
    </source>
</evidence>
<dbReference type="CDD" id="cd00198">
    <property type="entry name" value="vWFA"/>
    <property type="match status" value="1"/>
</dbReference>
<name>A0A9P0FRM3_CHRIL</name>
<evidence type="ECO:0000256" key="4">
    <source>
        <dbReference type="ARBA" id="ARBA00023157"/>
    </source>
</evidence>
<comment type="similarity">
    <text evidence="7">Belongs to the hemolin family.</text>
</comment>